<evidence type="ECO:0000256" key="2">
    <source>
        <dbReference type="ARBA" id="ARBA00008531"/>
    </source>
</evidence>
<dbReference type="SMART" id="SM00382">
    <property type="entry name" value="AAA"/>
    <property type="match status" value="1"/>
</dbReference>
<keyword evidence="8" id="KW-0969">Cilium</keyword>
<sequence length="593" mass="64842">MTQVRRFTGATPNDANKAAEAEMGLDPVIMNQKRLPDGGYEVYVMTRADFEMMQKGAEIAPKGMFDAPQVPVEATTEDAPVALAAPAEVPNIFEALDKVPVVELDDYMTRRLVQDGQRLEESQQVLVEAVAEAPVAEAEVLEAVEVVTDEVASMTNDMRFDQDIMKSQAICDWTVRSLADMQSMHDIIRRQLLPRVAESSIFADAHRHLTAVGIAPAMIPSLIDNLPDRMMTGLAKPDEFRQWLINAVADKLPVMASSEIWSDQRKVIAFVGSPGVGKSSTVAKLASRFALKNSVSEVVVITLDSSNHDLLKNQCELLGVDFTIVEEHQSLAERLAKLSHKRLVLIDTVGLGYRDKRLAAGFSRLTMKGEKVTPVLVMSADQDVAALNAMVSAYSKAAAFAGTSIQDCMITKLDQAVKLGGMLSAISGSHMRLSYQSGGRDVMDDFEKSMAAELVNAAFDLVDDELEIKPIFGQDERGQRFEALRSSIMDNIGNMIEELTQVRREMRNAGYEMSTRLVTGSQKTRIAEPVAETITVQARSDVDGRRGQLMWCVNDADVTLKSNLLAIPGKLSQGLGHVVLAESVEGEGALRLK</sequence>
<evidence type="ECO:0000256" key="5">
    <source>
        <dbReference type="ARBA" id="ARBA00023136"/>
    </source>
</evidence>
<feature type="domain" description="AAA+ ATPase" evidence="6">
    <location>
        <begin position="264"/>
        <end position="423"/>
    </location>
</feature>
<dbReference type="Gene3D" id="3.40.50.300">
    <property type="entry name" value="P-loop containing nucleotide triphosphate hydrolases"/>
    <property type="match status" value="1"/>
</dbReference>
<comment type="similarity">
    <text evidence="2">Belongs to the GTP-binding SRP family.</text>
</comment>
<dbReference type="InterPro" id="IPR027417">
    <property type="entry name" value="P-loop_NTPase"/>
</dbReference>
<dbReference type="GO" id="GO:0005047">
    <property type="term" value="F:signal recognition particle binding"/>
    <property type="evidence" value="ECO:0007669"/>
    <property type="project" value="TreeGrafter"/>
</dbReference>
<proteinExistence type="inferred from homology"/>
<protein>
    <submittedName>
        <fullName evidence="8">Flagellar biosynthesis GTPase FlhF</fullName>
    </submittedName>
</protein>
<evidence type="ECO:0000256" key="3">
    <source>
        <dbReference type="ARBA" id="ARBA00022741"/>
    </source>
</evidence>
<dbReference type="Proteomes" id="UP000566995">
    <property type="component" value="Unassembled WGS sequence"/>
</dbReference>
<dbReference type="GO" id="GO:0005886">
    <property type="term" value="C:plasma membrane"/>
    <property type="evidence" value="ECO:0007669"/>
    <property type="project" value="UniProtKB-SubCell"/>
</dbReference>
<keyword evidence="4" id="KW-0342">GTP-binding</keyword>
<keyword evidence="3" id="KW-0547">Nucleotide-binding</keyword>
<dbReference type="PANTHER" id="PTHR43134">
    <property type="entry name" value="SIGNAL RECOGNITION PARTICLE RECEPTOR SUBUNIT ALPHA"/>
    <property type="match status" value="1"/>
</dbReference>
<evidence type="ECO:0000313" key="8">
    <source>
        <dbReference type="EMBL" id="MBB4865413.1"/>
    </source>
</evidence>
<dbReference type="InterPro" id="IPR003593">
    <property type="entry name" value="AAA+_ATPase"/>
</dbReference>
<keyword evidence="8" id="KW-0282">Flagellum</keyword>
<evidence type="ECO:0000313" key="9">
    <source>
        <dbReference type="Proteomes" id="UP000566995"/>
    </source>
</evidence>
<dbReference type="GO" id="GO:0006614">
    <property type="term" value="P:SRP-dependent cotranslational protein targeting to membrane"/>
    <property type="evidence" value="ECO:0007669"/>
    <property type="project" value="InterPro"/>
</dbReference>
<organism evidence="8 9">
    <name type="scientific">Pseudomonas nitroreducens</name>
    <dbReference type="NCBI Taxonomy" id="46680"/>
    <lineage>
        <taxon>Bacteria</taxon>
        <taxon>Pseudomonadati</taxon>
        <taxon>Pseudomonadota</taxon>
        <taxon>Gammaproteobacteria</taxon>
        <taxon>Pseudomonadales</taxon>
        <taxon>Pseudomonadaceae</taxon>
        <taxon>Pseudomonas</taxon>
    </lineage>
</organism>
<name>A0A7W7KNK9_PSENT</name>
<evidence type="ECO:0000259" key="6">
    <source>
        <dbReference type="SMART" id="SM00382"/>
    </source>
</evidence>
<dbReference type="PANTHER" id="PTHR43134:SF3">
    <property type="entry name" value="FLAGELLAR BIOSYNTHESIS PROTEIN FLHF"/>
    <property type="match status" value="1"/>
</dbReference>
<evidence type="ECO:0000256" key="4">
    <source>
        <dbReference type="ARBA" id="ARBA00023134"/>
    </source>
</evidence>
<feature type="domain" description="SRP54-type proteins GTP-binding" evidence="7">
    <location>
        <begin position="265"/>
        <end position="460"/>
    </location>
</feature>
<keyword evidence="5" id="KW-0472">Membrane</keyword>
<dbReference type="EMBL" id="JACHLI010000018">
    <property type="protein sequence ID" value="MBB4865413.1"/>
    <property type="molecule type" value="Genomic_DNA"/>
</dbReference>
<evidence type="ECO:0000259" key="7">
    <source>
        <dbReference type="SMART" id="SM00962"/>
    </source>
</evidence>
<reference evidence="8 9" key="1">
    <citation type="submission" date="2020-08" db="EMBL/GenBank/DDBJ databases">
        <title>Functional genomics of gut bacteria from endangered species of beetles.</title>
        <authorList>
            <person name="Carlos-Shanley C."/>
        </authorList>
    </citation>
    <scope>NUCLEOTIDE SEQUENCE [LARGE SCALE GENOMIC DNA]</scope>
    <source>
        <strain evidence="8 9">S00179</strain>
    </source>
</reference>
<gene>
    <name evidence="8" type="ORF">HNP46_004294</name>
</gene>
<comment type="caution">
    <text evidence="8">The sequence shown here is derived from an EMBL/GenBank/DDBJ whole genome shotgun (WGS) entry which is preliminary data.</text>
</comment>
<dbReference type="RefSeq" id="WP_184592879.1">
    <property type="nucleotide sequence ID" value="NZ_JACHLI010000018.1"/>
</dbReference>
<dbReference type="SUPFAM" id="SSF52540">
    <property type="entry name" value="P-loop containing nucleoside triphosphate hydrolases"/>
    <property type="match status" value="1"/>
</dbReference>
<dbReference type="AlphaFoldDB" id="A0A7W7KNK9"/>
<comment type="subcellular location">
    <subcellularLocation>
        <location evidence="1">Cell membrane</location>
        <topology evidence="1">Peripheral membrane protein</topology>
        <orientation evidence="1">Cytoplasmic side</orientation>
    </subcellularLocation>
</comment>
<dbReference type="InterPro" id="IPR000897">
    <property type="entry name" value="SRP54_GTPase_dom"/>
</dbReference>
<dbReference type="SMART" id="SM00962">
    <property type="entry name" value="SRP54"/>
    <property type="match status" value="1"/>
</dbReference>
<keyword evidence="8" id="KW-0966">Cell projection</keyword>
<dbReference type="Pfam" id="PF00448">
    <property type="entry name" value="SRP54"/>
    <property type="match status" value="1"/>
</dbReference>
<accession>A0A7W7KNK9</accession>
<dbReference type="GO" id="GO:0005525">
    <property type="term" value="F:GTP binding"/>
    <property type="evidence" value="ECO:0007669"/>
    <property type="project" value="UniProtKB-KW"/>
</dbReference>
<evidence type="ECO:0000256" key="1">
    <source>
        <dbReference type="ARBA" id="ARBA00004413"/>
    </source>
</evidence>
<dbReference type="GO" id="GO:0003924">
    <property type="term" value="F:GTPase activity"/>
    <property type="evidence" value="ECO:0007669"/>
    <property type="project" value="TreeGrafter"/>
</dbReference>